<keyword evidence="2" id="KW-0472">Membrane</keyword>
<proteinExistence type="predicted"/>
<keyword evidence="2" id="KW-0812">Transmembrane</keyword>
<gene>
    <name evidence="3" type="ORF">CYCCA115_LOCUS10148</name>
</gene>
<evidence type="ECO:0000313" key="4">
    <source>
        <dbReference type="Proteomes" id="UP001295423"/>
    </source>
</evidence>
<accession>A0AAD2D103</accession>
<comment type="caution">
    <text evidence="3">The sequence shown here is derived from an EMBL/GenBank/DDBJ whole genome shotgun (WGS) entry which is preliminary data.</text>
</comment>
<protein>
    <submittedName>
        <fullName evidence="3">Uncharacterized protein</fullName>
    </submittedName>
</protein>
<organism evidence="3 4">
    <name type="scientific">Cylindrotheca closterium</name>
    <dbReference type="NCBI Taxonomy" id="2856"/>
    <lineage>
        <taxon>Eukaryota</taxon>
        <taxon>Sar</taxon>
        <taxon>Stramenopiles</taxon>
        <taxon>Ochrophyta</taxon>
        <taxon>Bacillariophyta</taxon>
        <taxon>Bacillariophyceae</taxon>
        <taxon>Bacillariophycidae</taxon>
        <taxon>Bacillariales</taxon>
        <taxon>Bacillariaceae</taxon>
        <taxon>Cylindrotheca</taxon>
    </lineage>
</organism>
<evidence type="ECO:0000256" key="1">
    <source>
        <dbReference type="SAM" id="MobiDB-lite"/>
    </source>
</evidence>
<feature type="transmembrane region" description="Helical" evidence="2">
    <location>
        <begin position="25"/>
        <end position="52"/>
    </location>
</feature>
<name>A0AAD2D103_9STRA</name>
<reference evidence="3" key="1">
    <citation type="submission" date="2023-08" db="EMBL/GenBank/DDBJ databases">
        <authorList>
            <person name="Audoor S."/>
            <person name="Bilcke G."/>
        </authorList>
    </citation>
    <scope>NUCLEOTIDE SEQUENCE</scope>
</reference>
<dbReference type="Proteomes" id="UP001295423">
    <property type="component" value="Unassembled WGS sequence"/>
</dbReference>
<dbReference type="EMBL" id="CAKOGP040001557">
    <property type="protein sequence ID" value="CAJ1946006.1"/>
    <property type="molecule type" value="Genomic_DNA"/>
</dbReference>
<evidence type="ECO:0000256" key="2">
    <source>
        <dbReference type="SAM" id="Phobius"/>
    </source>
</evidence>
<feature type="compositionally biased region" description="Polar residues" evidence="1">
    <location>
        <begin position="81"/>
        <end position="116"/>
    </location>
</feature>
<keyword evidence="2" id="KW-1133">Transmembrane helix</keyword>
<evidence type="ECO:0000313" key="3">
    <source>
        <dbReference type="EMBL" id="CAJ1946006.1"/>
    </source>
</evidence>
<dbReference type="AlphaFoldDB" id="A0AAD2D103"/>
<keyword evidence="4" id="KW-1185">Reference proteome</keyword>
<feature type="region of interest" description="Disordered" evidence="1">
    <location>
        <begin position="57"/>
        <end position="118"/>
    </location>
</feature>
<sequence length="538" mass="62049">MLKENHDDSNDDYDKDEKQQKYSKTLYLVLMVGALSIFHHQVNLVFFTPAVLPSQRQRTPVRAVSNRYRLSSSTEEEDGSASVSKAIDTTMQSVPRTSAIPSNRNDSNGSSTIRMSSSEHNEEECLRRKCHPQDKHYNIILLDHYEQAGLGDRLFVFRRLALLAAYLCAKLYAPPPYTMLASFHNDDQPVPKNLSWAEMEDIWFLDDNSSVLVTYELDPVDEYYHDDSSTTTTIDQEAFHLNEYFKDDPKYSSWLRLRFNDHGSNLEKVFENQVKRLDDFVTEQQQHDKPLKKGFIWEVYPVLYHYYDAFDKWRNHTMEKDGVCPYTEHLKSTASHQVKNRIVQFLQEQYPDSSHFVPLHIRRGDTKDVCDTSLAKMNEFLSCSFAGFAPRGKVVVLLATDERDNCYRQAIHTMIEDLGHGFLDLDTLVWDVLRDMFAQTTNAYLLNNMFVYKVISNIRDDDRVRTALEKRRDQCPDCQSLLATFLVDSTTSTSHGTGSSVSHLRPSNGLAVESTRIDLQAVLEAYEVCSKQAEQDTE</sequence>